<dbReference type="GO" id="GO:0003723">
    <property type="term" value="F:RNA binding"/>
    <property type="evidence" value="ECO:0007669"/>
    <property type="project" value="UniProtKB-UniRule"/>
</dbReference>
<dbReference type="EMBL" id="JABMIG020000385">
    <property type="protein sequence ID" value="KAL3779553.1"/>
    <property type="molecule type" value="Genomic_DNA"/>
</dbReference>
<dbReference type="InterPro" id="IPR004088">
    <property type="entry name" value="KH_dom_type_1"/>
</dbReference>
<keyword evidence="5" id="KW-1185">Reference proteome</keyword>
<dbReference type="Gene3D" id="3.30.1370.10">
    <property type="entry name" value="K Homology domain, type 1"/>
    <property type="match status" value="1"/>
</dbReference>
<organism evidence="4 5">
    <name type="scientific">Cyclotella cryptica</name>
    <dbReference type="NCBI Taxonomy" id="29204"/>
    <lineage>
        <taxon>Eukaryota</taxon>
        <taxon>Sar</taxon>
        <taxon>Stramenopiles</taxon>
        <taxon>Ochrophyta</taxon>
        <taxon>Bacillariophyta</taxon>
        <taxon>Coscinodiscophyceae</taxon>
        <taxon>Thalassiosirophycidae</taxon>
        <taxon>Stephanodiscales</taxon>
        <taxon>Stephanodiscaceae</taxon>
        <taxon>Cyclotella</taxon>
    </lineage>
</organism>
<feature type="compositionally biased region" description="Gly residues" evidence="2">
    <location>
        <begin position="1"/>
        <end position="14"/>
    </location>
</feature>
<dbReference type="SMART" id="SM00322">
    <property type="entry name" value="KH"/>
    <property type="match status" value="1"/>
</dbReference>
<comment type="caution">
    <text evidence="4">The sequence shown here is derived from an EMBL/GenBank/DDBJ whole genome shotgun (WGS) entry which is preliminary data.</text>
</comment>
<dbReference type="SUPFAM" id="SSF54791">
    <property type="entry name" value="Eukaryotic type KH-domain (KH-domain type I)"/>
    <property type="match status" value="1"/>
</dbReference>
<protein>
    <recommendedName>
        <fullName evidence="3">K Homology domain-containing protein</fullName>
    </recommendedName>
</protein>
<dbReference type="InterPro" id="IPR036612">
    <property type="entry name" value="KH_dom_type_1_sf"/>
</dbReference>
<sequence length="309" mass="34081">MIGFGRGGGGGFGGFPYRSAHQQGQDGRGNNRGGRSRGSPRNRQPPSRSRSSHSTFVAAELDIPAEHRRIIVGRGGTTLKWLKEVSGANVFVPHQQLQNRRGLPQQQTDSTRIQQHPVRVNSSDLASVLHAFHEISLLLSTASNIDGDFVPCIVKIKKNDSEQRLDGKLFVQRRNGTDRSQCLFSGSVHSTGSPQQHSDLSAENLSSEESSQLQAYCIETSVVNSENVATIIDNVQFVHSSVQKCRWYHKETLHRNNYFSTNEGDVDDSGVRHLVFVCGSEEESPRLFFDAISEAINAVENNSVSSRLP</sequence>
<dbReference type="InterPro" id="IPR004087">
    <property type="entry name" value="KH_dom"/>
</dbReference>
<feature type="domain" description="K Homology" evidence="3">
    <location>
        <begin position="55"/>
        <end position="140"/>
    </location>
</feature>
<dbReference type="Pfam" id="PF00013">
    <property type="entry name" value="KH_1"/>
    <property type="match status" value="1"/>
</dbReference>
<feature type="region of interest" description="Disordered" evidence="2">
    <location>
        <begin position="1"/>
        <end position="58"/>
    </location>
</feature>
<name>A0ABD3NW03_9STRA</name>
<evidence type="ECO:0000256" key="2">
    <source>
        <dbReference type="SAM" id="MobiDB-lite"/>
    </source>
</evidence>
<proteinExistence type="predicted"/>
<evidence type="ECO:0000259" key="3">
    <source>
        <dbReference type="SMART" id="SM00322"/>
    </source>
</evidence>
<feature type="region of interest" description="Disordered" evidence="2">
    <location>
        <begin position="184"/>
        <end position="205"/>
    </location>
</feature>
<evidence type="ECO:0000313" key="5">
    <source>
        <dbReference type="Proteomes" id="UP001516023"/>
    </source>
</evidence>
<dbReference type="Proteomes" id="UP001516023">
    <property type="component" value="Unassembled WGS sequence"/>
</dbReference>
<evidence type="ECO:0000256" key="1">
    <source>
        <dbReference type="PROSITE-ProRule" id="PRU00117"/>
    </source>
</evidence>
<reference evidence="4 5" key="1">
    <citation type="journal article" date="2020" name="G3 (Bethesda)">
        <title>Improved Reference Genome for Cyclotella cryptica CCMP332, a Model for Cell Wall Morphogenesis, Salinity Adaptation, and Lipid Production in Diatoms (Bacillariophyta).</title>
        <authorList>
            <person name="Roberts W.R."/>
            <person name="Downey K.M."/>
            <person name="Ruck E.C."/>
            <person name="Traller J.C."/>
            <person name="Alverson A.J."/>
        </authorList>
    </citation>
    <scope>NUCLEOTIDE SEQUENCE [LARGE SCALE GENOMIC DNA]</scope>
    <source>
        <strain evidence="4 5">CCMP332</strain>
    </source>
</reference>
<dbReference type="PROSITE" id="PS50084">
    <property type="entry name" value="KH_TYPE_1"/>
    <property type="match status" value="1"/>
</dbReference>
<evidence type="ECO:0000313" key="4">
    <source>
        <dbReference type="EMBL" id="KAL3779553.1"/>
    </source>
</evidence>
<keyword evidence="1" id="KW-0694">RNA-binding</keyword>
<gene>
    <name evidence="4" type="ORF">HJC23_009605</name>
</gene>
<dbReference type="AlphaFoldDB" id="A0ABD3NW03"/>
<feature type="compositionally biased region" description="Polar residues" evidence="2">
    <location>
        <begin position="184"/>
        <end position="197"/>
    </location>
</feature>
<accession>A0ABD3NW03</accession>